<protein>
    <submittedName>
        <fullName evidence="8">RNA polymerase sigma-70 factor (ECF subfamily)</fullName>
    </submittedName>
</protein>
<dbReference type="PANTHER" id="PTHR43133:SF8">
    <property type="entry name" value="RNA POLYMERASE SIGMA FACTOR HI_1459-RELATED"/>
    <property type="match status" value="1"/>
</dbReference>
<evidence type="ECO:0000256" key="1">
    <source>
        <dbReference type="ARBA" id="ARBA00010641"/>
    </source>
</evidence>
<dbReference type="Pfam" id="PF08281">
    <property type="entry name" value="Sigma70_r4_2"/>
    <property type="match status" value="1"/>
</dbReference>
<dbReference type="InterPro" id="IPR039425">
    <property type="entry name" value="RNA_pol_sigma-70-like"/>
</dbReference>
<dbReference type="InterPro" id="IPR013249">
    <property type="entry name" value="RNA_pol_sigma70_r4_t2"/>
</dbReference>
<keyword evidence="4" id="KW-0238">DNA-binding</keyword>
<evidence type="ECO:0000313" key="9">
    <source>
        <dbReference type="Proteomes" id="UP001646157"/>
    </source>
</evidence>
<dbReference type="InterPro" id="IPR013324">
    <property type="entry name" value="RNA_pol_sigma_r3/r4-like"/>
</dbReference>
<dbReference type="Gene3D" id="1.10.10.10">
    <property type="entry name" value="Winged helix-like DNA-binding domain superfamily/Winged helix DNA-binding domain"/>
    <property type="match status" value="1"/>
</dbReference>
<evidence type="ECO:0000256" key="3">
    <source>
        <dbReference type="ARBA" id="ARBA00023082"/>
    </source>
</evidence>
<evidence type="ECO:0000259" key="7">
    <source>
        <dbReference type="Pfam" id="PF08281"/>
    </source>
</evidence>
<feature type="domain" description="RNA polymerase sigma-70 region 2" evidence="6">
    <location>
        <begin position="25"/>
        <end position="91"/>
    </location>
</feature>
<dbReference type="InterPro" id="IPR014284">
    <property type="entry name" value="RNA_pol_sigma-70_dom"/>
</dbReference>
<dbReference type="PANTHER" id="PTHR43133">
    <property type="entry name" value="RNA POLYMERASE ECF-TYPE SIGMA FACTO"/>
    <property type="match status" value="1"/>
</dbReference>
<keyword evidence="9" id="KW-1185">Reference proteome</keyword>
<sequence>MNNDHLQSLMLRYQKGDEEALEHLYVYLKGPLYEFLFRYCRDEQLSIDLVQDAFVKLQQNKVSFAPEKSNIKTYLYQIGYNLMITKLNRRTKWRKLLPFLLFERKPSEFDDEHLSLRQLLMQLPEKQRAIIILHYFDDMTQKDIAEVLNLPLGTVKSRLHHGIKTLKSMIEKEDD</sequence>
<keyword evidence="5" id="KW-0804">Transcription</keyword>
<dbReference type="Gene3D" id="1.10.1740.10">
    <property type="match status" value="1"/>
</dbReference>
<dbReference type="CDD" id="cd06171">
    <property type="entry name" value="Sigma70_r4"/>
    <property type="match status" value="1"/>
</dbReference>
<evidence type="ECO:0000313" key="8">
    <source>
        <dbReference type="EMBL" id="MBM7588030.1"/>
    </source>
</evidence>
<evidence type="ECO:0000256" key="5">
    <source>
        <dbReference type="ARBA" id="ARBA00023163"/>
    </source>
</evidence>
<dbReference type="InterPro" id="IPR007627">
    <property type="entry name" value="RNA_pol_sigma70_r2"/>
</dbReference>
<dbReference type="InterPro" id="IPR036388">
    <property type="entry name" value="WH-like_DNA-bd_sf"/>
</dbReference>
<name>A0ABS2NJI9_9BACI</name>
<dbReference type="NCBIfam" id="TIGR02937">
    <property type="entry name" value="sigma70-ECF"/>
    <property type="match status" value="1"/>
</dbReference>
<dbReference type="EMBL" id="JAFBDZ010000007">
    <property type="protein sequence ID" value="MBM7588030.1"/>
    <property type="molecule type" value="Genomic_DNA"/>
</dbReference>
<evidence type="ECO:0000256" key="4">
    <source>
        <dbReference type="ARBA" id="ARBA00023125"/>
    </source>
</evidence>
<keyword evidence="2" id="KW-0805">Transcription regulation</keyword>
<dbReference type="SUPFAM" id="SSF88946">
    <property type="entry name" value="Sigma2 domain of RNA polymerase sigma factors"/>
    <property type="match status" value="1"/>
</dbReference>
<comment type="caution">
    <text evidence="8">The sequence shown here is derived from an EMBL/GenBank/DDBJ whole genome shotgun (WGS) entry which is preliminary data.</text>
</comment>
<accession>A0ABS2NJI9</accession>
<reference evidence="8 9" key="1">
    <citation type="submission" date="2021-01" db="EMBL/GenBank/DDBJ databases">
        <title>Genomic Encyclopedia of Type Strains, Phase IV (KMG-IV): sequencing the most valuable type-strain genomes for metagenomic binning, comparative biology and taxonomic classification.</title>
        <authorList>
            <person name="Goeker M."/>
        </authorList>
    </citation>
    <scope>NUCLEOTIDE SEQUENCE [LARGE SCALE GENOMIC DNA]</scope>
    <source>
        <strain evidence="8 9">DSM 24834</strain>
    </source>
</reference>
<dbReference type="Pfam" id="PF04542">
    <property type="entry name" value="Sigma70_r2"/>
    <property type="match status" value="1"/>
</dbReference>
<comment type="similarity">
    <text evidence="1">Belongs to the sigma-70 factor family. ECF subfamily.</text>
</comment>
<gene>
    <name evidence="8" type="ORF">JOC86_004605</name>
</gene>
<feature type="domain" description="RNA polymerase sigma factor 70 region 4 type 2" evidence="7">
    <location>
        <begin position="114"/>
        <end position="166"/>
    </location>
</feature>
<organism evidence="8 9">
    <name type="scientific">Rossellomorea pakistanensis</name>
    <dbReference type="NCBI Taxonomy" id="992288"/>
    <lineage>
        <taxon>Bacteria</taxon>
        <taxon>Bacillati</taxon>
        <taxon>Bacillota</taxon>
        <taxon>Bacilli</taxon>
        <taxon>Bacillales</taxon>
        <taxon>Bacillaceae</taxon>
        <taxon>Rossellomorea</taxon>
    </lineage>
</organism>
<dbReference type="SUPFAM" id="SSF88659">
    <property type="entry name" value="Sigma3 and sigma4 domains of RNA polymerase sigma factors"/>
    <property type="match status" value="1"/>
</dbReference>
<dbReference type="Proteomes" id="UP001646157">
    <property type="component" value="Unassembled WGS sequence"/>
</dbReference>
<evidence type="ECO:0000256" key="2">
    <source>
        <dbReference type="ARBA" id="ARBA00023015"/>
    </source>
</evidence>
<keyword evidence="3" id="KW-0731">Sigma factor</keyword>
<dbReference type="InterPro" id="IPR013325">
    <property type="entry name" value="RNA_pol_sigma_r2"/>
</dbReference>
<proteinExistence type="inferred from homology"/>
<evidence type="ECO:0000259" key="6">
    <source>
        <dbReference type="Pfam" id="PF04542"/>
    </source>
</evidence>